<evidence type="ECO:0000256" key="2">
    <source>
        <dbReference type="ARBA" id="ARBA00005745"/>
    </source>
</evidence>
<accession>A0A1J4RRP9</accession>
<dbReference type="InterPro" id="IPR042094">
    <property type="entry name" value="T2SS_GspF_sf"/>
</dbReference>
<sequence length="401" mass="44423">MEKFDYVAVTKDKKKVKGQVEALSQTQAINILRSKDLFVINLNRIEILPGWLLWLNRWQRVKRQDVVHFTRQLATMIKAGLPLTTALSILKYQSTLAMTKVVEEVLREVEGGGSFSKALAKFSRVFDQVYLSLIQSGEAAGVLDKVLLRLADNLEKQSEFRAKTKNALIYPAIISIAMVIVAIVMSVFVIPKLTSLYTEFGAQLPLMTRILIGISNFMIKSWYLMLGFGLAGGYALHRWKKTVSGRMAWDKFSLKVPIFGPLKTKIILTEITRTLALLIESGVSIIEALEIVAGTADNVLFSGSIKYAAKEVEKGVPLAVAIGQFEHFPPIVSQMLAVGEETGKIDEVMFNLSGYFETEAEQAVKGLTTAIEPLMMIVLGVGVAFLVIAIILPIYNLTSQF</sequence>
<comment type="caution">
    <text evidence="10">The sequence shown here is derived from an EMBL/GenBank/DDBJ whole genome shotgun (WGS) entry which is preliminary data.</text>
</comment>
<reference evidence="10 11" key="1">
    <citation type="journal article" date="2016" name="Environ. Microbiol.">
        <title>Genomic resolution of a cold subsurface aquifer community provides metabolic insights for novel microbes adapted to high CO concentrations.</title>
        <authorList>
            <person name="Probst A.J."/>
            <person name="Castelle C.J."/>
            <person name="Singh A."/>
            <person name="Brown C.T."/>
            <person name="Anantharaman K."/>
            <person name="Sharon I."/>
            <person name="Hug L.A."/>
            <person name="Burstein D."/>
            <person name="Emerson J.B."/>
            <person name="Thomas B.C."/>
            <person name="Banfield J.F."/>
        </authorList>
    </citation>
    <scope>NUCLEOTIDE SEQUENCE [LARGE SCALE GENOMIC DNA]</scope>
    <source>
        <strain evidence="10">CG1_02_47_37</strain>
    </source>
</reference>
<dbReference type="FunFam" id="1.20.81.30:FF:000001">
    <property type="entry name" value="Type II secretion system protein F"/>
    <property type="match status" value="2"/>
</dbReference>
<evidence type="ECO:0000256" key="3">
    <source>
        <dbReference type="ARBA" id="ARBA00022475"/>
    </source>
</evidence>
<feature type="transmembrane region" description="Helical" evidence="8">
    <location>
        <begin position="374"/>
        <end position="395"/>
    </location>
</feature>
<dbReference type="AlphaFoldDB" id="A0A1J4RRP9"/>
<protein>
    <recommendedName>
        <fullName evidence="9">Type II secretion system protein GspF domain-containing protein</fullName>
    </recommendedName>
</protein>
<organism evidence="10 11">
    <name type="scientific">Candidatus Beckwithbacteria bacterium CG1_02_47_37</name>
    <dbReference type="NCBI Taxonomy" id="1805034"/>
    <lineage>
        <taxon>Bacteria</taxon>
        <taxon>Candidatus Beckwithiibacteriota</taxon>
    </lineage>
</organism>
<dbReference type="GO" id="GO:0015628">
    <property type="term" value="P:protein secretion by the type II secretion system"/>
    <property type="evidence" value="ECO:0007669"/>
    <property type="project" value="TreeGrafter"/>
</dbReference>
<keyword evidence="3" id="KW-1003">Cell membrane</keyword>
<feature type="domain" description="Type II secretion system protein GspF" evidence="9">
    <location>
        <begin position="272"/>
        <end position="393"/>
    </location>
</feature>
<name>A0A1J4RRP9_9BACT</name>
<dbReference type="PANTHER" id="PTHR30012">
    <property type="entry name" value="GENERAL SECRETION PATHWAY PROTEIN"/>
    <property type="match status" value="1"/>
</dbReference>
<proteinExistence type="inferred from homology"/>
<evidence type="ECO:0000259" key="9">
    <source>
        <dbReference type="Pfam" id="PF00482"/>
    </source>
</evidence>
<evidence type="ECO:0000256" key="8">
    <source>
        <dbReference type="SAM" id="Phobius"/>
    </source>
</evidence>
<evidence type="ECO:0000256" key="6">
    <source>
        <dbReference type="ARBA" id="ARBA00022989"/>
    </source>
</evidence>
<comment type="subcellular location">
    <subcellularLocation>
        <location evidence="1">Cell inner membrane</location>
        <topology evidence="1">Multi-pass membrane protein</topology>
    </subcellularLocation>
</comment>
<feature type="transmembrane region" description="Helical" evidence="8">
    <location>
        <begin position="210"/>
        <end position="236"/>
    </location>
</feature>
<keyword evidence="5 8" id="KW-0812">Transmembrane</keyword>
<dbReference type="PANTHER" id="PTHR30012:SF0">
    <property type="entry name" value="TYPE II SECRETION SYSTEM PROTEIN F-RELATED"/>
    <property type="match status" value="1"/>
</dbReference>
<feature type="transmembrane region" description="Helical" evidence="8">
    <location>
        <begin position="167"/>
        <end position="190"/>
    </location>
</feature>
<dbReference type="Pfam" id="PF00482">
    <property type="entry name" value="T2SSF"/>
    <property type="match status" value="2"/>
</dbReference>
<evidence type="ECO:0000256" key="5">
    <source>
        <dbReference type="ARBA" id="ARBA00022692"/>
    </source>
</evidence>
<gene>
    <name evidence="10" type="ORF">AUJ59_03740</name>
</gene>
<dbReference type="InterPro" id="IPR003004">
    <property type="entry name" value="GspF/PilC"/>
</dbReference>
<dbReference type="InterPro" id="IPR018076">
    <property type="entry name" value="T2SS_GspF_dom"/>
</dbReference>
<dbReference type="STRING" id="1805034.AUJ59_03740"/>
<evidence type="ECO:0000256" key="4">
    <source>
        <dbReference type="ARBA" id="ARBA00022519"/>
    </source>
</evidence>
<comment type="similarity">
    <text evidence="2">Belongs to the GSP F family.</text>
</comment>
<evidence type="ECO:0000313" key="10">
    <source>
        <dbReference type="EMBL" id="OIN88566.1"/>
    </source>
</evidence>
<evidence type="ECO:0000256" key="7">
    <source>
        <dbReference type="ARBA" id="ARBA00023136"/>
    </source>
</evidence>
<dbReference type="PRINTS" id="PR00812">
    <property type="entry name" value="BCTERIALGSPF"/>
</dbReference>
<evidence type="ECO:0000313" key="11">
    <source>
        <dbReference type="Proteomes" id="UP000183144"/>
    </source>
</evidence>
<dbReference type="Proteomes" id="UP000183144">
    <property type="component" value="Unassembled WGS sequence"/>
</dbReference>
<feature type="domain" description="Type II secretion system protein GspF" evidence="9">
    <location>
        <begin position="69"/>
        <end position="191"/>
    </location>
</feature>
<dbReference type="Gene3D" id="1.20.81.30">
    <property type="entry name" value="Type II secretion system (T2SS), domain F"/>
    <property type="match status" value="2"/>
</dbReference>
<evidence type="ECO:0000256" key="1">
    <source>
        <dbReference type="ARBA" id="ARBA00004429"/>
    </source>
</evidence>
<keyword evidence="7 8" id="KW-0472">Membrane</keyword>
<dbReference type="EMBL" id="MNUI01000068">
    <property type="protein sequence ID" value="OIN88566.1"/>
    <property type="molecule type" value="Genomic_DNA"/>
</dbReference>
<keyword evidence="4" id="KW-0997">Cell inner membrane</keyword>
<dbReference type="GO" id="GO:0005886">
    <property type="term" value="C:plasma membrane"/>
    <property type="evidence" value="ECO:0007669"/>
    <property type="project" value="UniProtKB-SubCell"/>
</dbReference>
<keyword evidence="6 8" id="KW-1133">Transmembrane helix</keyword>